<feature type="non-terminal residue" evidence="2">
    <location>
        <position position="227"/>
    </location>
</feature>
<gene>
    <name evidence="2" type="ORF">C8A05DRAFT_19329</name>
</gene>
<dbReference type="PANTHER" id="PTHR38166:SF1">
    <property type="entry name" value="C2H2-TYPE DOMAIN-CONTAINING PROTEIN"/>
    <property type="match status" value="1"/>
</dbReference>
<comment type="caution">
    <text evidence="2">The sequence shown here is derived from an EMBL/GenBank/DDBJ whole genome shotgun (WGS) entry which is preliminary data.</text>
</comment>
<evidence type="ECO:0008006" key="4">
    <source>
        <dbReference type="Google" id="ProtNLM"/>
    </source>
</evidence>
<evidence type="ECO:0000313" key="2">
    <source>
        <dbReference type="EMBL" id="KAK3898010.1"/>
    </source>
</evidence>
<reference evidence="2" key="2">
    <citation type="submission" date="2023-05" db="EMBL/GenBank/DDBJ databases">
        <authorList>
            <consortium name="Lawrence Berkeley National Laboratory"/>
            <person name="Steindorff A."/>
            <person name="Hensen N."/>
            <person name="Bonometti L."/>
            <person name="Westerberg I."/>
            <person name="Brannstrom I.O."/>
            <person name="Guillou S."/>
            <person name="Cros-Aarteil S."/>
            <person name="Calhoun S."/>
            <person name="Haridas S."/>
            <person name="Kuo A."/>
            <person name="Mondo S."/>
            <person name="Pangilinan J."/>
            <person name="Riley R."/>
            <person name="Labutti K."/>
            <person name="Andreopoulos B."/>
            <person name="Lipzen A."/>
            <person name="Chen C."/>
            <person name="Yanf M."/>
            <person name="Daum C."/>
            <person name="Ng V."/>
            <person name="Clum A."/>
            <person name="Ohm R."/>
            <person name="Martin F."/>
            <person name="Silar P."/>
            <person name="Natvig D."/>
            <person name="Lalanne C."/>
            <person name="Gautier V."/>
            <person name="Ament-Velasquez S.L."/>
            <person name="Kruys A."/>
            <person name="Hutchinson M.I."/>
            <person name="Powell A.J."/>
            <person name="Barry K."/>
            <person name="Miller A.N."/>
            <person name="Grigoriev I.V."/>
            <person name="Debuchy R."/>
            <person name="Gladieux P."/>
            <person name="Thoren M.H."/>
            <person name="Johannesson H."/>
        </authorList>
    </citation>
    <scope>NUCLEOTIDE SEQUENCE</scope>
    <source>
        <strain evidence="2">CBS 103.79</strain>
    </source>
</reference>
<feature type="region of interest" description="Disordered" evidence="1">
    <location>
        <begin position="199"/>
        <end position="227"/>
    </location>
</feature>
<name>A0AAN6RPB1_9PEZI</name>
<protein>
    <recommendedName>
        <fullName evidence="4">C2H2-type domain-containing protein</fullName>
    </recommendedName>
</protein>
<dbReference type="Proteomes" id="UP001303889">
    <property type="component" value="Unassembled WGS sequence"/>
</dbReference>
<accession>A0AAN6RPB1</accession>
<feature type="compositionally biased region" description="Polar residues" evidence="1">
    <location>
        <begin position="199"/>
        <end position="216"/>
    </location>
</feature>
<reference evidence="2" key="1">
    <citation type="journal article" date="2023" name="Mol. Phylogenet. Evol.">
        <title>Genome-scale phylogeny and comparative genomics of the fungal order Sordariales.</title>
        <authorList>
            <person name="Hensen N."/>
            <person name="Bonometti L."/>
            <person name="Westerberg I."/>
            <person name="Brannstrom I.O."/>
            <person name="Guillou S."/>
            <person name="Cros-Aarteil S."/>
            <person name="Calhoun S."/>
            <person name="Haridas S."/>
            <person name="Kuo A."/>
            <person name="Mondo S."/>
            <person name="Pangilinan J."/>
            <person name="Riley R."/>
            <person name="LaButti K."/>
            <person name="Andreopoulos B."/>
            <person name="Lipzen A."/>
            <person name="Chen C."/>
            <person name="Yan M."/>
            <person name="Daum C."/>
            <person name="Ng V."/>
            <person name="Clum A."/>
            <person name="Steindorff A."/>
            <person name="Ohm R.A."/>
            <person name="Martin F."/>
            <person name="Silar P."/>
            <person name="Natvig D.O."/>
            <person name="Lalanne C."/>
            <person name="Gautier V."/>
            <person name="Ament-Velasquez S.L."/>
            <person name="Kruys A."/>
            <person name="Hutchinson M.I."/>
            <person name="Powell A.J."/>
            <person name="Barry K."/>
            <person name="Miller A.N."/>
            <person name="Grigoriev I.V."/>
            <person name="Debuchy R."/>
            <person name="Gladieux P."/>
            <person name="Hiltunen Thoren M."/>
            <person name="Johannesson H."/>
        </authorList>
    </citation>
    <scope>NUCLEOTIDE SEQUENCE</scope>
    <source>
        <strain evidence="2">CBS 103.79</strain>
    </source>
</reference>
<dbReference type="AlphaFoldDB" id="A0AAN6RPB1"/>
<proteinExistence type="predicted"/>
<sequence length="227" mass="25132">MPPPKKRCHGDGLPTLACPYYKMDPVRYYGCANLKKFRAIKTIKQHLARRHSDIHCARCKTVFPNEPAHQRHLEEEVCLFKPWDLWDPLITPSQQKELGKRSKGGSVREQWFAIWDIVFPGRPKPPSPYLGTGIPAEFCEYAMDRGSVVLLEELQAAGFREPNTSFSEEARGSYALQAARRALSAVVGGFLSSQLSLTLPSGPSGTPASEVSSRESIPSVFADSGVS</sequence>
<evidence type="ECO:0000313" key="3">
    <source>
        <dbReference type="Proteomes" id="UP001303889"/>
    </source>
</evidence>
<keyword evidence="3" id="KW-1185">Reference proteome</keyword>
<dbReference type="EMBL" id="MU856021">
    <property type="protein sequence ID" value="KAK3898010.1"/>
    <property type="molecule type" value="Genomic_DNA"/>
</dbReference>
<evidence type="ECO:0000256" key="1">
    <source>
        <dbReference type="SAM" id="MobiDB-lite"/>
    </source>
</evidence>
<dbReference type="PANTHER" id="PTHR38166">
    <property type="entry name" value="C2H2-TYPE DOMAIN-CONTAINING PROTEIN-RELATED"/>
    <property type="match status" value="1"/>
</dbReference>
<organism evidence="2 3">
    <name type="scientific">Staphylotrichum tortipilum</name>
    <dbReference type="NCBI Taxonomy" id="2831512"/>
    <lineage>
        <taxon>Eukaryota</taxon>
        <taxon>Fungi</taxon>
        <taxon>Dikarya</taxon>
        <taxon>Ascomycota</taxon>
        <taxon>Pezizomycotina</taxon>
        <taxon>Sordariomycetes</taxon>
        <taxon>Sordariomycetidae</taxon>
        <taxon>Sordariales</taxon>
        <taxon>Chaetomiaceae</taxon>
        <taxon>Staphylotrichum</taxon>
    </lineage>
</organism>